<sequence length="435" mass="49575">MSHAVFDLDTAILRALYFDHGVSRAIVSLIFRNCDHTLMDMKTVINAICHHGFTEIAMEALKDQILSSFDLKTIMNEACLHGDLNLVKWLWKSADNNLFDMKTAMLKVCRSRGKYSISVLKWLWENINRDIFNMEVSMDNACAYGRKETVKWLWINTNTETYQIQTALLKACESGHVSTVEWLIMNVPEHLLDLPDALQTVCSSSKCNSAKIIEVLVKHADKSKLNINSLIGKACKFCNTDIVRYLINCTEIDTIDFKKALNSVLSIEINQGQNKKPVYQGKQDLVLLILQKADLSNINIEGAIIEACKHDWVDIMEQIWLNISHRYFEMNAAKIRIACEYGSVGIIQWSLDAISLECIDINSLMIESCGYGWINIVKRVWNHEEINHDKLDMKTAMNDACTYNRLEIVTWLLQNTDGLTFDMSNVLIESCKTGG</sequence>
<organism evidence="1 2">
    <name type="scientific">Mytilus coruscus</name>
    <name type="common">Sea mussel</name>
    <dbReference type="NCBI Taxonomy" id="42192"/>
    <lineage>
        <taxon>Eukaryota</taxon>
        <taxon>Metazoa</taxon>
        <taxon>Spiralia</taxon>
        <taxon>Lophotrochozoa</taxon>
        <taxon>Mollusca</taxon>
        <taxon>Bivalvia</taxon>
        <taxon>Autobranchia</taxon>
        <taxon>Pteriomorphia</taxon>
        <taxon>Mytilida</taxon>
        <taxon>Mytiloidea</taxon>
        <taxon>Mytilidae</taxon>
        <taxon>Mytilinae</taxon>
        <taxon>Mytilus</taxon>
    </lineage>
</organism>
<reference evidence="1 2" key="1">
    <citation type="submission" date="2020-06" db="EMBL/GenBank/DDBJ databases">
        <authorList>
            <person name="Li R."/>
            <person name="Bekaert M."/>
        </authorList>
    </citation>
    <scope>NUCLEOTIDE SEQUENCE [LARGE SCALE GENOMIC DNA]</scope>
    <source>
        <strain evidence="2">wild</strain>
    </source>
</reference>
<dbReference type="InterPro" id="IPR036770">
    <property type="entry name" value="Ankyrin_rpt-contain_sf"/>
</dbReference>
<gene>
    <name evidence="1" type="ORF">MCOR_30523</name>
</gene>
<dbReference type="PANTHER" id="PTHR46586:SF3">
    <property type="entry name" value="ANKYRIN REPEAT-CONTAINING PROTEIN"/>
    <property type="match status" value="1"/>
</dbReference>
<dbReference type="Pfam" id="PF13637">
    <property type="entry name" value="Ank_4"/>
    <property type="match status" value="1"/>
</dbReference>
<dbReference type="PANTHER" id="PTHR46586">
    <property type="entry name" value="ANKYRIN REPEAT-CONTAINING PROTEIN"/>
    <property type="match status" value="1"/>
</dbReference>
<evidence type="ECO:0008006" key="3">
    <source>
        <dbReference type="Google" id="ProtNLM"/>
    </source>
</evidence>
<dbReference type="OrthoDB" id="116689at2759"/>
<proteinExistence type="predicted"/>
<dbReference type="Gene3D" id="1.25.40.20">
    <property type="entry name" value="Ankyrin repeat-containing domain"/>
    <property type="match status" value="2"/>
</dbReference>
<dbReference type="AlphaFoldDB" id="A0A6J8CHE9"/>
<name>A0A6J8CHE9_MYTCO</name>
<dbReference type="Proteomes" id="UP000507470">
    <property type="component" value="Unassembled WGS sequence"/>
</dbReference>
<evidence type="ECO:0000313" key="2">
    <source>
        <dbReference type="Proteomes" id="UP000507470"/>
    </source>
</evidence>
<accession>A0A6J8CHE9</accession>
<protein>
    <recommendedName>
        <fullName evidence="3">Ankyrin repeat protein</fullName>
    </recommendedName>
</protein>
<dbReference type="InterPro" id="IPR052050">
    <property type="entry name" value="SecEffector_AnkRepeat"/>
</dbReference>
<evidence type="ECO:0000313" key="1">
    <source>
        <dbReference type="EMBL" id="CAC5395903.1"/>
    </source>
</evidence>
<dbReference type="SUPFAM" id="SSF48403">
    <property type="entry name" value="Ankyrin repeat"/>
    <property type="match status" value="1"/>
</dbReference>
<dbReference type="EMBL" id="CACVKT020005596">
    <property type="protein sequence ID" value="CAC5395903.1"/>
    <property type="molecule type" value="Genomic_DNA"/>
</dbReference>
<dbReference type="InterPro" id="IPR002110">
    <property type="entry name" value="Ankyrin_rpt"/>
</dbReference>
<keyword evidence="2" id="KW-1185">Reference proteome</keyword>
<dbReference type="SMART" id="SM00248">
    <property type="entry name" value="ANK"/>
    <property type="match status" value="4"/>
</dbReference>